<reference evidence="1" key="1">
    <citation type="submission" date="2021-02" db="EMBL/GenBank/DDBJ databases">
        <authorList>
            <person name="Dougan E. K."/>
            <person name="Rhodes N."/>
            <person name="Thang M."/>
            <person name="Chan C."/>
        </authorList>
    </citation>
    <scope>NUCLEOTIDE SEQUENCE</scope>
</reference>
<dbReference type="AlphaFoldDB" id="A0A813GXG8"/>
<dbReference type="EMBL" id="CAJNNV010029757">
    <property type="protein sequence ID" value="CAE8629973.1"/>
    <property type="molecule type" value="Genomic_DNA"/>
</dbReference>
<accession>A0A813GXG8</accession>
<evidence type="ECO:0000313" key="1">
    <source>
        <dbReference type="EMBL" id="CAE8629973.1"/>
    </source>
</evidence>
<dbReference type="OrthoDB" id="444854at2759"/>
<protein>
    <submittedName>
        <fullName evidence="1">Uncharacterized protein</fullName>
    </submittedName>
</protein>
<feature type="non-terminal residue" evidence="1">
    <location>
        <position position="239"/>
    </location>
</feature>
<keyword evidence="2" id="KW-1185">Reference proteome</keyword>
<sequence>VLMSSSVVGDTCTGRLVLRVVHELLTRALLPVGRRWVSIKKLEAQAVIQRWLAPDALQTSALQLLNRLCRVHPPACEAFRDIALHCTDTFHLSITQQTSDGLGTMSPLPRSSMASAQGPLGLLGTGGSSIMDRPLQAGSHRVRQDNTLLYAEILDFLATLCARGSMHNAHLVCQKLLSHSNQWFNWGFLLDVLAQHARAQPSFQMLSAGGAGSATGTAAPPVAVALCRLLSGACGSRLL</sequence>
<dbReference type="Proteomes" id="UP000654075">
    <property type="component" value="Unassembled WGS sequence"/>
</dbReference>
<name>A0A813GXG8_POLGL</name>
<organism evidence="1 2">
    <name type="scientific">Polarella glacialis</name>
    <name type="common">Dinoflagellate</name>
    <dbReference type="NCBI Taxonomy" id="89957"/>
    <lineage>
        <taxon>Eukaryota</taxon>
        <taxon>Sar</taxon>
        <taxon>Alveolata</taxon>
        <taxon>Dinophyceae</taxon>
        <taxon>Suessiales</taxon>
        <taxon>Suessiaceae</taxon>
        <taxon>Polarella</taxon>
    </lineage>
</organism>
<feature type="non-terminal residue" evidence="1">
    <location>
        <position position="1"/>
    </location>
</feature>
<proteinExistence type="predicted"/>
<evidence type="ECO:0000313" key="2">
    <source>
        <dbReference type="Proteomes" id="UP000654075"/>
    </source>
</evidence>
<comment type="caution">
    <text evidence="1">The sequence shown here is derived from an EMBL/GenBank/DDBJ whole genome shotgun (WGS) entry which is preliminary data.</text>
</comment>
<gene>
    <name evidence="1" type="ORF">PGLA1383_LOCUS46374</name>
</gene>